<evidence type="ECO:0000256" key="2">
    <source>
        <dbReference type="ARBA" id="ARBA00010752"/>
    </source>
</evidence>
<dbReference type="GO" id="GO:0009360">
    <property type="term" value="C:DNA polymerase III complex"/>
    <property type="evidence" value="ECO:0007669"/>
    <property type="project" value="InterPro"/>
</dbReference>
<evidence type="ECO:0000256" key="10">
    <source>
        <dbReference type="PIRNR" id="PIRNR000804"/>
    </source>
</evidence>
<comment type="function">
    <text evidence="10">Confers DNA tethering and processivity to DNA polymerases and other proteins. Acts as a clamp, forming a ring around DNA (a reaction catalyzed by the clamp-loading complex) which diffuses in an ATP-independent manner freely and bidirectionally along dsDNA. Initially characterized for its ability to contact the catalytic subunit of DNA polymerase III (Pol III), a complex, multichain enzyme responsible for most of the replicative synthesis in bacteria; Pol III exhibits 3'-5' exonuclease proofreading activity. The beta chain is required for initiation of replication as well as for processivity of DNA replication.</text>
</comment>
<dbReference type="Pfam" id="PF02767">
    <property type="entry name" value="DNA_pol3_beta_2"/>
    <property type="match status" value="1"/>
</dbReference>
<dbReference type="OrthoDB" id="8421503at2"/>
<dbReference type="eggNOG" id="COG0592">
    <property type="taxonomic scope" value="Bacteria"/>
</dbReference>
<dbReference type="Proteomes" id="UP000064243">
    <property type="component" value="Unassembled WGS sequence"/>
</dbReference>
<dbReference type="RefSeq" id="WP_059755778.1">
    <property type="nucleotide sequence ID" value="NZ_LDUG01000025.1"/>
</dbReference>
<evidence type="ECO:0000256" key="9">
    <source>
        <dbReference type="ARBA" id="ARBA00023125"/>
    </source>
</evidence>
<dbReference type="GO" id="GO:0005737">
    <property type="term" value="C:cytoplasm"/>
    <property type="evidence" value="ECO:0007669"/>
    <property type="project" value="UniProtKB-SubCell"/>
</dbReference>
<dbReference type="SMART" id="SM00480">
    <property type="entry name" value="POL3Bc"/>
    <property type="match status" value="1"/>
</dbReference>
<evidence type="ECO:0000256" key="3">
    <source>
        <dbReference type="ARBA" id="ARBA00021035"/>
    </source>
</evidence>
<dbReference type="PANTHER" id="PTHR30478:SF0">
    <property type="entry name" value="BETA SLIDING CLAMP"/>
    <property type="match status" value="1"/>
</dbReference>
<reference evidence="14 15" key="1">
    <citation type="journal article" date="2015" name="Appl. Environ. Microbiol.">
        <title>Aerobic and Anaerobic Thiosulfate Oxidation by a Cold-Adapted, Subglacial Chemoautotroph.</title>
        <authorList>
            <person name="Harrold Z.R."/>
            <person name="Skidmore M.L."/>
            <person name="Hamilton T.L."/>
            <person name="Desch L."/>
            <person name="Amada K."/>
            <person name="van Gelder W."/>
            <person name="Glover K."/>
            <person name="Roden E.E."/>
            <person name="Boyd E.S."/>
        </authorList>
    </citation>
    <scope>NUCLEOTIDE SEQUENCE [LARGE SCALE GENOMIC DNA]</scope>
    <source>
        <strain evidence="14 15">RG</strain>
    </source>
</reference>
<evidence type="ECO:0000259" key="13">
    <source>
        <dbReference type="Pfam" id="PF02768"/>
    </source>
</evidence>
<evidence type="ECO:0000259" key="12">
    <source>
        <dbReference type="Pfam" id="PF02767"/>
    </source>
</evidence>
<dbReference type="PANTHER" id="PTHR30478">
    <property type="entry name" value="DNA POLYMERASE III SUBUNIT BETA"/>
    <property type="match status" value="1"/>
</dbReference>
<evidence type="ECO:0000313" key="15">
    <source>
        <dbReference type="Proteomes" id="UP000064243"/>
    </source>
</evidence>
<keyword evidence="7 10" id="KW-0235">DNA replication</keyword>
<dbReference type="Gene3D" id="3.10.150.10">
    <property type="entry name" value="DNA Polymerase III, subunit A, domain 2"/>
    <property type="match status" value="1"/>
</dbReference>
<evidence type="ECO:0000256" key="8">
    <source>
        <dbReference type="ARBA" id="ARBA00022932"/>
    </source>
</evidence>
<evidence type="ECO:0000256" key="5">
    <source>
        <dbReference type="ARBA" id="ARBA00022679"/>
    </source>
</evidence>
<dbReference type="Pfam" id="PF02768">
    <property type="entry name" value="DNA_pol3_beta_3"/>
    <property type="match status" value="1"/>
</dbReference>
<comment type="caution">
    <text evidence="14">The sequence shown here is derived from an EMBL/GenBank/DDBJ whole genome shotgun (WGS) entry which is preliminary data.</text>
</comment>
<dbReference type="InterPro" id="IPR022634">
    <property type="entry name" value="DNA_polIII_beta_N"/>
</dbReference>
<keyword evidence="5 10" id="KW-0808">Transferase</keyword>
<keyword evidence="15" id="KW-1185">Reference proteome</keyword>
<dbReference type="CDD" id="cd00140">
    <property type="entry name" value="beta_clamp"/>
    <property type="match status" value="1"/>
</dbReference>
<keyword evidence="9" id="KW-0238">DNA-binding</keyword>
<keyword evidence="4 10" id="KW-0963">Cytoplasm</keyword>
<dbReference type="Pfam" id="PF00712">
    <property type="entry name" value="DNA_pol3_beta"/>
    <property type="match status" value="1"/>
</dbReference>
<dbReference type="PIRSF" id="PIRSF000804">
    <property type="entry name" value="DNA_pol_III_b"/>
    <property type="match status" value="1"/>
</dbReference>
<dbReference type="SUPFAM" id="SSF55979">
    <property type="entry name" value="DNA clamp"/>
    <property type="match status" value="3"/>
</dbReference>
<feature type="domain" description="DNA polymerase III beta sliding clamp N-terminal" evidence="11">
    <location>
        <begin position="7"/>
        <end position="120"/>
    </location>
</feature>
<dbReference type="InterPro" id="IPR022637">
    <property type="entry name" value="DNA_polIII_beta_cen"/>
</dbReference>
<comment type="subunit">
    <text evidence="10">Forms a ring-shaped head-to-tail homodimer around DNA.</text>
</comment>
<dbReference type="PATRIC" id="fig|36861.3.peg.1681"/>
<dbReference type="Gene3D" id="3.70.10.10">
    <property type="match status" value="1"/>
</dbReference>
<dbReference type="GO" id="GO:0003887">
    <property type="term" value="F:DNA-directed DNA polymerase activity"/>
    <property type="evidence" value="ECO:0007669"/>
    <property type="project" value="UniProtKB-UniRule"/>
</dbReference>
<feature type="domain" description="DNA polymerase III beta sliding clamp C-terminal" evidence="13">
    <location>
        <begin position="248"/>
        <end position="367"/>
    </location>
</feature>
<comment type="similarity">
    <text evidence="2 10">Belongs to the beta sliding clamp family.</text>
</comment>
<dbReference type="GO" id="GO:0008408">
    <property type="term" value="F:3'-5' exonuclease activity"/>
    <property type="evidence" value="ECO:0007669"/>
    <property type="project" value="InterPro"/>
</dbReference>
<proteinExistence type="inferred from homology"/>
<dbReference type="NCBIfam" id="TIGR00663">
    <property type="entry name" value="dnan"/>
    <property type="match status" value="1"/>
</dbReference>
<feature type="domain" description="DNA polymerase III beta sliding clamp central" evidence="12">
    <location>
        <begin position="132"/>
        <end position="245"/>
    </location>
</feature>
<evidence type="ECO:0000256" key="7">
    <source>
        <dbReference type="ARBA" id="ARBA00022705"/>
    </source>
</evidence>
<evidence type="ECO:0000256" key="6">
    <source>
        <dbReference type="ARBA" id="ARBA00022695"/>
    </source>
</evidence>
<protein>
    <recommendedName>
        <fullName evidence="3 10">Beta sliding clamp</fullName>
    </recommendedName>
</protein>
<dbReference type="EMBL" id="LDUG01000025">
    <property type="protein sequence ID" value="KVW95511.1"/>
    <property type="molecule type" value="Genomic_DNA"/>
</dbReference>
<keyword evidence="6 10" id="KW-0548">Nucleotidyltransferase</keyword>
<dbReference type="STRING" id="1123392.GCA_000376425_03109"/>
<sequence>MLLVQSERNALLTSLSAVVGVVERRHTLPILSNLLLEKKNGTLTVLATDLELQVSTQLDSAEAGEDFAITIAARKLFDIVRALPDTAKIKLDTKDSQVVVSAGKSRFTLQTLPAADFPRVETGAGLGETIRLPQKTLKRLLQLVQFAMASQDIRYYLNGMLLVLDGTQLRVVATDGHRLSYAETQLETGAEAREVIIPRKTVVELSKLLSDVEDPVELRIGANQVTITLSGTELVTKVVDGKFPDYHRVIPASHPRHLKANRQSVIQALQRAAILSNEKFRGVRLVMSENTLGIVCNNNEQEEAADEIEVSYNGDPLDVGFNVTYLLDGLGALNSEEITLSLGDANSSMLLTSEGEAGFKYVVMPMRI</sequence>
<gene>
    <name evidence="14" type="ORF">ABW22_10090</name>
</gene>
<organism evidence="14 15">
    <name type="scientific">Thiobacillus denitrificans</name>
    <dbReference type="NCBI Taxonomy" id="36861"/>
    <lineage>
        <taxon>Bacteria</taxon>
        <taxon>Pseudomonadati</taxon>
        <taxon>Pseudomonadota</taxon>
        <taxon>Betaproteobacteria</taxon>
        <taxon>Nitrosomonadales</taxon>
        <taxon>Thiobacillaceae</taxon>
        <taxon>Thiobacillus</taxon>
    </lineage>
</organism>
<accession>A0A106BN41</accession>
<evidence type="ECO:0000256" key="4">
    <source>
        <dbReference type="ARBA" id="ARBA00022490"/>
    </source>
</evidence>
<evidence type="ECO:0000256" key="1">
    <source>
        <dbReference type="ARBA" id="ARBA00004496"/>
    </source>
</evidence>
<dbReference type="InterPro" id="IPR001001">
    <property type="entry name" value="DNA_polIII_beta"/>
</dbReference>
<evidence type="ECO:0000313" key="14">
    <source>
        <dbReference type="EMBL" id="KVW95511.1"/>
    </source>
</evidence>
<name>A0A106BN41_THIDE</name>
<dbReference type="GO" id="GO:0006271">
    <property type="term" value="P:DNA strand elongation involved in DNA replication"/>
    <property type="evidence" value="ECO:0007669"/>
    <property type="project" value="TreeGrafter"/>
</dbReference>
<keyword evidence="8 10" id="KW-0239">DNA-directed DNA polymerase</keyword>
<dbReference type="InterPro" id="IPR046938">
    <property type="entry name" value="DNA_clamp_sf"/>
</dbReference>
<evidence type="ECO:0000259" key="11">
    <source>
        <dbReference type="Pfam" id="PF00712"/>
    </source>
</evidence>
<comment type="subcellular location">
    <subcellularLocation>
        <location evidence="1 10">Cytoplasm</location>
    </subcellularLocation>
</comment>
<dbReference type="GO" id="GO:0003677">
    <property type="term" value="F:DNA binding"/>
    <property type="evidence" value="ECO:0007669"/>
    <property type="project" value="UniProtKB-UniRule"/>
</dbReference>
<dbReference type="InterPro" id="IPR022635">
    <property type="entry name" value="DNA_polIII_beta_C"/>
</dbReference>
<dbReference type="AlphaFoldDB" id="A0A106BN41"/>